<accession>A0ABW5PBF7</accession>
<proteinExistence type="inferred from homology"/>
<evidence type="ECO:0000256" key="5">
    <source>
        <dbReference type="ARBA" id="ARBA00022692"/>
    </source>
</evidence>
<feature type="transmembrane region" description="Helical" evidence="8">
    <location>
        <begin position="39"/>
        <end position="58"/>
    </location>
</feature>
<comment type="similarity">
    <text evidence="2">Belongs to the amino acid-polyamine-organocation (APC) superfamily. Spore germination protein (SGP) (TC 2.A.3.9) family.</text>
</comment>
<organism evidence="9 10">
    <name type="scientific">Paenibacillus gansuensis</name>
    <dbReference type="NCBI Taxonomy" id="306542"/>
    <lineage>
        <taxon>Bacteria</taxon>
        <taxon>Bacillati</taxon>
        <taxon>Bacillota</taxon>
        <taxon>Bacilli</taxon>
        <taxon>Bacillales</taxon>
        <taxon>Paenibacillaceae</taxon>
        <taxon>Paenibacillus</taxon>
    </lineage>
</organism>
<keyword evidence="5 8" id="KW-0812">Transmembrane</keyword>
<evidence type="ECO:0000256" key="8">
    <source>
        <dbReference type="SAM" id="Phobius"/>
    </source>
</evidence>
<evidence type="ECO:0000313" key="9">
    <source>
        <dbReference type="EMBL" id="MFD2611839.1"/>
    </source>
</evidence>
<evidence type="ECO:0000256" key="7">
    <source>
        <dbReference type="ARBA" id="ARBA00023136"/>
    </source>
</evidence>
<evidence type="ECO:0000256" key="3">
    <source>
        <dbReference type="ARBA" id="ARBA00022448"/>
    </source>
</evidence>
<protein>
    <submittedName>
        <fullName evidence="9">Endospore germination permease</fullName>
    </submittedName>
</protein>
<keyword evidence="3" id="KW-0813">Transport</keyword>
<feature type="transmembrane region" description="Helical" evidence="8">
    <location>
        <begin position="271"/>
        <end position="296"/>
    </location>
</feature>
<dbReference type="PANTHER" id="PTHR34975">
    <property type="entry name" value="SPORE GERMINATION PROTEIN A2"/>
    <property type="match status" value="1"/>
</dbReference>
<name>A0ABW5PBF7_9BACL</name>
<feature type="transmembrane region" description="Helical" evidence="8">
    <location>
        <begin position="78"/>
        <end position="99"/>
    </location>
</feature>
<dbReference type="Pfam" id="PF03845">
    <property type="entry name" value="Spore_permease"/>
    <property type="match status" value="1"/>
</dbReference>
<keyword evidence="4" id="KW-0309">Germination</keyword>
<feature type="transmembrane region" description="Helical" evidence="8">
    <location>
        <begin position="145"/>
        <end position="163"/>
    </location>
</feature>
<gene>
    <name evidence="9" type="ORF">ACFSUF_05310</name>
</gene>
<feature type="transmembrane region" description="Helical" evidence="8">
    <location>
        <begin position="183"/>
        <end position="206"/>
    </location>
</feature>
<comment type="subcellular location">
    <subcellularLocation>
        <location evidence="1">Membrane</location>
        <topology evidence="1">Multi-pass membrane protein</topology>
    </subcellularLocation>
</comment>
<feature type="transmembrane region" description="Helical" evidence="8">
    <location>
        <begin position="337"/>
        <end position="360"/>
    </location>
</feature>
<feature type="transmembrane region" description="Helical" evidence="8">
    <location>
        <begin position="12"/>
        <end position="33"/>
    </location>
</feature>
<dbReference type="EMBL" id="JBHUME010000005">
    <property type="protein sequence ID" value="MFD2611839.1"/>
    <property type="molecule type" value="Genomic_DNA"/>
</dbReference>
<feature type="transmembrane region" description="Helical" evidence="8">
    <location>
        <begin position="218"/>
        <end position="243"/>
    </location>
</feature>
<keyword evidence="7 8" id="KW-0472">Membrane</keyword>
<evidence type="ECO:0000313" key="10">
    <source>
        <dbReference type="Proteomes" id="UP001597541"/>
    </source>
</evidence>
<dbReference type="InterPro" id="IPR004761">
    <property type="entry name" value="Spore_GerAB"/>
</dbReference>
<dbReference type="Proteomes" id="UP001597541">
    <property type="component" value="Unassembled WGS sequence"/>
</dbReference>
<dbReference type="PANTHER" id="PTHR34975:SF2">
    <property type="entry name" value="SPORE GERMINATION PROTEIN A2"/>
    <property type="match status" value="1"/>
</dbReference>
<comment type="caution">
    <text evidence="9">The sequence shown here is derived from an EMBL/GenBank/DDBJ whole genome shotgun (WGS) entry which is preliminary data.</text>
</comment>
<sequence>MRGSDSMNIRQLSIIMLLYVLGGAISLLPSVFAKFAGEAAWLASIGGMGMACFFALLYSGLYKRMNAQSIDEYAFKKLGRLAGGVINLFLLLLAMILIAGNIRNIVGFLTIQLLPETPMTVLIFVVVLLTSYAMKVGLTSIARAGELFFPFILFILFIFIIFLTNDARLEELEPILGYGWEGIAKGALFFQTFPFWEMVLFLSIAPMATSRATMLRKAFLFSIIFGGAIITMLTLFCIMIEGAELTGYNVFPTFRLAQSLHGGGFFGRLEILMAGIWFVTIFFKTAVCYYVSLTLFARMVRSKEWKPFIYPFGFFMVPFTLVISPNSTYSGYATMKIIPVLTFIGGVGIPLILLASTFVGKTRGENINER</sequence>
<dbReference type="NCBIfam" id="TIGR00912">
    <property type="entry name" value="2A0309"/>
    <property type="match status" value="1"/>
</dbReference>
<dbReference type="Gene3D" id="1.20.1740.10">
    <property type="entry name" value="Amino acid/polyamine transporter I"/>
    <property type="match status" value="1"/>
</dbReference>
<keyword evidence="6 8" id="KW-1133">Transmembrane helix</keyword>
<dbReference type="RefSeq" id="WP_377600859.1">
    <property type="nucleotide sequence ID" value="NZ_JBHUME010000005.1"/>
</dbReference>
<keyword evidence="10" id="KW-1185">Reference proteome</keyword>
<evidence type="ECO:0000256" key="1">
    <source>
        <dbReference type="ARBA" id="ARBA00004141"/>
    </source>
</evidence>
<reference evidence="10" key="1">
    <citation type="journal article" date="2019" name="Int. J. Syst. Evol. Microbiol.">
        <title>The Global Catalogue of Microorganisms (GCM) 10K type strain sequencing project: providing services to taxonomists for standard genome sequencing and annotation.</title>
        <authorList>
            <consortium name="The Broad Institute Genomics Platform"/>
            <consortium name="The Broad Institute Genome Sequencing Center for Infectious Disease"/>
            <person name="Wu L."/>
            <person name="Ma J."/>
        </authorList>
    </citation>
    <scope>NUCLEOTIDE SEQUENCE [LARGE SCALE GENOMIC DNA]</scope>
    <source>
        <strain evidence="10">KCTC 3950</strain>
    </source>
</reference>
<feature type="transmembrane region" description="Helical" evidence="8">
    <location>
        <begin position="308"/>
        <end position="325"/>
    </location>
</feature>
<evidence type="ECO:0000256" key="4">
    <source>
        <dbReference type="ARBA" id="ARBA00022544"/>
    </source>
</evidence>
<evidence type="ECO:0000256" key="2">
    <source>
        <dbReference type="ARBA" id="ARBA00007998"/>
    </source>
</evidence>
<evidence type="ECO:0000256" key="6">
    <source>
        <dbReference type="ARBA" id="ARBA00022989"/>
    </source>
</evidence>